<proteinExistence type="predicted"/>
<protein>
    <submittedName>
        <fullName evidence="1">Uncharacterized protein</fullName>
    </submittedName>
</protein>
<dbReference type="Proteomes" id="UP000297777">
    <property type="component" value="Unassembled WGS sequence"/>
</dbReference>
<dbReference type="EMBL" id="PQXH01000086">
    <property type="protein sequence ID" value="TGO12591.1"/>
    <property type="molecule type" value="Genomic_DNA"/>
</dbReference>
<keyword evidence="2" id="KW-1185">Reference proteome</keyword>
<comment type="caution">
    <text evidence="1">The sequence shown here is derived from an EMBL/GenBank/DDBJ whole genome shotgun (WGS) entry which is preliminary data.</text>
</comment>
<sequence>MPRRPVLSSQLLSNHVLVGMSRDGSAGIIPPAQYGYESLLGFGLGTGISKLFLTLQPNIEPQYISTYPWLPDSHNLGGAIELAFVTSVMTRSINSNPAEYLSSEQIYRVLQSATAIQELPTPLQE</sequence>
<dbReference type="AlphaFoldDB" id="A0A4Z1ETV0"/>
<evidence type="ECO:0000313" key="2">
    <source>
        <dbReference type="Proteomes" id="UP000297777"/>
    </source>
</evidence>
<organism evidence="1 2">
    <name type="scientific">Botrytis tulipae</name>
    <dbReference type="NCBI Taxonomy" id="87230"/>
    <lineage>
        <taxon>Eukaryota</taxon>
        <taxon>Fungi</taxon>
        <taxon>Dikarya</taxon>
        <taxon>Ascomycota</taxon>
        <taxon>Pezizomycotina</taxon>
        <taxon>Leotiomycetes</taxon>
        <taxon>Helotiales</taxon>
        <taxon>Sclerotiniaceae</taxon>
        <taxon>Botrytis</taxon>
    </lineage>
</organism>
<gene>
    <name evidence="1" type="ORF">BTUL_0086g00490</name>
</gene>
<accession>A0A4Z1ETV0</accession>
<dbReference type="OrthoDB" id="440553at2759"/>
<name>A0A4Z1ETV0_9HELO</name>
<evidence type="ECO:0000313" key="1">
    <source>
        <dbReference type="EMBL" id="TGO12591.1"/>
    </source>
</evidence>
<reference evidence="1 2" key="1">
    <citation type="submission" date="2017-12" db="EMBL/GenBank/DDBJ databases">
        <title>Comparative genomics of Botrytis spp.</title>
        <authorList>
            <person name="Valero-Jimenez C.A."/>
            <person name="Tapia P."/>
            <person name="Veloso J."/>
            <person name="Silva-Moreno E."/>
            <person name="Staats M."/>
            <person name="Valdes J.H."/>
            <person name="Van Kan J.A.L."/>
        </authorList>
    </citation>
    <scope>NUCLEOTIDE SEQUENCE [LARGE SCALE GENOMIC DNA]</scope>
    <source>
        <strain evidence="1 2">Bt9001</strain>
    </source>
</reference>